<protein>
    <submittedName>
        <fullName evidence="2">DUF1036 domain-containing protein</fullName>
    </submittedName>
</protein>
<feature type="chain" id="PRO_5046601468" evidence="1">
    <location>
        <begin position="28"/>
        <end position="436"/>
    </location>
</feature>
<evidence type="ECO:0000256" key="1">
    <source>
        <dbReference type="SAM" id="SignalP"/>
    </source>
</evidence>
<organism evidence="2 3">
    <name type="scientific">Pseudoduganella umbonata</name>
    <dbReference type="NCBI Taxonomy" id="864828"/>
    <lineage>
        <taxon>Bacteria</taxon>
        <taxon>Pseudomonadati</taxon>
        <taxon>Pseudomonadota</taxon>
        <taxon>Betaproteobacteria</taxon>
        <taxon>Burkholderiales</taxon>
        <taxon>Oxalobacteraceae</taxon>
        <taxon>Telluria group</taxon>
        <taxon>Pseudoduganella</taxon>
    </lineage>
</organism>
<keyword evidence="3" id="KW-1185">Reference proteome</keyword>
<evidence type="ECO:0000313" key="3">
    <source>
        <dbReference type="Proteomes" id="UP000298763"/>
    </source>
</evidence>
<keyword evidence="1" id="KW-0732">Signal</keyword>
<reference evidence="2 3" key="1">
    <citation type="submission" date="2019-05" db="EMBL/GenBank/DDBJ databases">
        <title>Draft Genome Sequences of Six Type Strains of the Genus Massilia.</title>
        <authorList>
            <person name="Miess H."/>
            <person name="Frediansyhah A."/>
            <person name="Gross H."/>
        </authorList>
    </citation>
    <scope>NUCLEOTIDE SEQUENCE [LARGE SCALE GENOMIC DNA]</scope>
    <source>
        <strain evidence="2 3">DSMZ 26121</strain>
    </source>
</reference>
<proteinExistence type="predicted"/>
<gene>
    <name evidence="2" type="ORF">FCL38_07865</name>
</gene>
<dbReference type="Pfam" id="PF06282">
    <property type="entry name" value="DUF1036"/>
    <property type="match status" value="1"/>
</dbReference>
<dbReference type="Proteomes" id="UP000298763">
    <property type="component" value="Chromosome"/>
</dbReference>
<sequence>MKGRHMNIILARILSVCLLLFSTDAFAGLFVCNNTADKINVAVGWFKDGNWVSRGWYVVPSRQCAATLLGKLEQRYYYYYAEASNSNAKWTAKRGAEFCTSESKFYIRYVEGCVGEIFRKLDVGDDHQHTFYLSESGDPLASAANCANRRSEGADAFAKCWVKNMATTKQRAILRCVERTKSNASFAICAAAANGDIDGEALKVATCANNYATSRRGDTFLKCVANGSLSEEQARVFQCAVDNPDISDAALCTAMGELTSEQRRILGCVSKNRANYARAGLCAASGALTDDQQRVASCVLNNRGSYIQMGVCATGNSLTPEQQVFVSCAISSAGEPMTFAGCVGTQLTMNELEKCMTDGIGGSGCFGDNNTAVKIVRNYWKDVTQGPGPSNDLLGRDGWVGRKMRDVESDIRNGPGNTNDIVGKDGFVCRTLFGGC</sequence>
<dbReference type="InterPro" id="IPR009380">
    <property type="entry name" value="DUF1036"/>
</dbReference>
<feature type="signal peptide" evidence="1">
    <location>
        <begin position="1"/>
        <end position="27"/>
    </location>
</feature>
<dbReference type="EMBL" id="CP040017">
    <property type="protein sequence ID" value="QCP10356.1"/>
    <property type="molecule type" value="Genomic_DNA"/>
</dbReference>
<accession>A0ABX5UEZ6</accession>
<evidence type="ECO:0000313" key="2">
    <source>
        <dbReference type="EMBL" id="QCP10356.1"/>
    </source>
</evidence>
<name>A0ABX5UEZ6_9BURK</name>